<dbReference type="PROSITE" id="PS50113">
    <property type="entry name" value="PAC"/>
    <property type="match status" value="1"/>
</dbReference>
<feature type="domain" description="EAL" evidence="16">
    <location>
        <begin position="779"/>
        <end position="1030"/>
    </location>
</feature>
<dbReference type="InterPro" id="IPR001610">
    <property type="entry name" value="PAC"/>
</dbReference>
<dbReference type="InterPro" id="IPR000700">
    <property type="entry name" value="PAS-assoc_C"/>
</dbReference>
<comment type="caution">
    <text evidence="18">The sequence shown here is derived from an EMBL/GenBank/DDBJ whole genome shotgun (WGS) entry which is preliminary data.</text>
</comment>
<dbReference type="SUPFAM" id="SSF141868">
    <property type="entry name" value="EAL domain-like"/>
    <property type="match status" value="1"/>
</dbReference>
<dbReference type="PROSITE" id="PS50883">
    <property type="entry name" value="EAL"/>
    <property type="match status" value="1"/>
</dbReference>
<keyword evidence="2" id="KW-1003">Cell membrane</keyword>
<dbReference type="SUPFAM" id="SSF103190">
    <property type="entry name" value="Sensory domain-like"/>
    <property type="match status" value="1"/>
</dbReference>
<evidence type="ECO:0000256" key="12">
    <source>
        <dbReference type="SAM" id="Coils"/>
    </source>
</evidence>
<dbReference type="InterPro" id="IPR000014">
    <property type="entry name" value="PAS"/>
</dbReference>
<dbReference type="InterPro" id="IPR029787">
    <property type="entry name" value="Nucleotide_cyclase"/>
</dbReference>
<dbReference type="PROSITE" id="PS50887">
    <property type="entry name" value="GGDEF"/>
    <property type="match status" value="1"/>
</dbReference>
<evidence type="ECO:0000256" key="9">
    <source>
        <dbReference type="ARBA" id="ARBA00022989"/>
    </source>
</evidence>
<dbReference type="CDD" id="cd12912">
    <property type="entry name" value="PDC2_MCP_like"/>
    <property type="match status" value="1"/>
</dbReference>
<dbReference type="PROSITE" id="PS50112">
    <property type="entry name" value="PAS"/>
    <property type="match status" value="1"/>
</dbReference>
<dbReference type="Pfam" id="PF00989">
    <property type="entry name" value="PAS"/>
    <property type="match status" value="1"/>
</dbReference>
<dbReference type="SUPFAM" id="SSF55785">
    <property type="entry name" value="PYP-like sensor domain (PAS domain)"/>
    <property type="match status" value="2"/>
</dbReference>
<organism evidence="18 19">
    <name type="scientific">Pseudobacteroides cellulosolvens ATCC 35603 = DSM 2933</name>
    <dbReference type="NCBI Taxonomy" id="398512"/>
    <lineage>
        <taxon>Bacteria</taxon>
        <taxon>Bacillati</taxon>
        <taxon>Bacillota</taxon>
        <taxon>Clostridia</taxon>
        <taxon>Eubacteriales</taxon>
        <taxon>Oscillospiraceae</taxon>
        <taxon>Pseudobacteroides</taxon>
    </lineage>
</organism>
<keyword evidence="5 13" id="KW-0812">Transmembrane</keyword>
<dbReference type="STRING" id="398512.Bccel_5686"/>
<dbReference type="Gene3D" id="3.20.20.450">
    <property type="entry name" value="EAL domain"/>
    <property type="match status" value="1"/>
</dbReference>
<evidence type="ECO:0000256" key="7">
    <source>
        <dbReference type="ARBA" id="ARBA00022777"/>
    </source>
</evidence>
<dbReference type="PANTHER" id="PTHR44757">
    <property type="entry name" value="DIGUANYLATE CYCLASE DGCP"/>
    <property type="match status" value="1"/>
</dbReference>
<dbReference type="eggNOG" id="COG5001">
    <property type="taxonomic scope" value="Bacteria"/>
</dbReference>
<evidence type="ECO:0000256" key="10">
    <source>
        <dbReference type="ARBA" id="ARBA00023012"/>
    </source>
</evidence>
<dbReference type="SMART" id="SM00086">
    <property type="entry name" value="PAC"/>
    <property type="match status" value="2"/>
</dbReference>
<evidence type="ECO:0000259" key="15">
    <source>
        <dbReference type="PROSITE" id="PS50113"/>
    </source>
</evidence>
<keyword evidence="19" id="KW-1185">Reference proteome</keyword>
<dbReference type="EMBL" id="LGTC01000001">
    <property type="protein sequence ID" value="KNY30406.1"/>
    <property type="molecule type" value="Genomic_DNA"/>
</dbReference>
<evidence type="ECO:0000256" key="6">
    <source>
        <dbReference type="ARBA" id="ARBA00022741"/>
    </source>
</evidence>
<feature type="transmembrane region" description="Helical" evidence="13">
    <location>
        <begin position="12"/>
        <end position="31"/>
    </location>
</feature>
<dbReference type="Pfam" id="PF02743">
    <property type="entry name" value="dCache_1"/>
    <property type="match status" value="1"/>
</dbReference>
<keyword evidence="8" id="KW-0067">ATP-binding</keyword>
<evidence type="ECO:0000256" key="3">
    <source>
        <dbReference type="ARBA" id="ARBA00022553"/>
    </source>
</evidence>
<dbReference type="CDD" id="cd01948">
    <property type="entry name" value="EAL"/>
    <property type="match status" value="1"/>
</dbReference>
<evidence type="ECO:0000259" key="17">
    <source>
        <dbReference type="PROSITE" id="PS50887"/>
    </source>
</evidence>
<keyword evidence="10" id="KW-0902">Two-component regulatory system</keyword>
<evidence type="ECO:0000256" key="5">
    <source>
        <dbReference type="ARBA" id="ARBA00022692"/>
    </source>
</evidence>
<dbReference type="PATRIC" id="fig|398512.5.peg.5963"/>
<keyword evidence="3" id="KW-0597">Phosphoprotein</keyword>
<evidence type="ECO:0000256" key="2">
    <source>
        <dbReference type="ARBA" id="ARBA00022475"/>
    </source>
</evidence>
<dbReference type="GO" id="GO:0006355">
    <property type="term" value="P:regulation of DNA-templated transcription"/>
    <property type="evidence" value="ECO:0007669"/>
    <property type="project" value="InterPro"/>
</dbReference>
<keyword evidence="11 13" id="KW-0472">Membrane</keyword>
<proteinExistence type="predicted"/>
<accession>A0A0L6JX28</accession>
<dbReference type="CDD" id="cd00130">
    <property type="entry name" value="PAS"/>
    <property type="match status" value="2"/>
</dbReference>
<feature type="domain" description="PAS" evidence="14">
    <location>
        <begin position="477"/>
        <end position="549"/>
    </location>
</feature>
<evidence type="ECO:0000259" key="16">
    <source>
        <dbReference type="PROSITE" id="PS50883"/>
    </source>
</evidence>
<gene>
    <name evidence="18" type="ORF">Bccel_5686</name>
</gene>
<evidence type="ECO:0000256" key="4">
    <source>
        <dbReference type="ARBA" id="ARBA00022679"/>
    </source>
</evidence>
<dbReference type="InterPro" id="IPR035919">
    <property type="entry name" value="EAL_sf"/>
</dbReference>
<dbReference type="Gene3D" id="3.30.450.20">
    <property type="entry name" value="PAS domain"/>
    <property type="match status" value="3"/>
</dbReference>
<keyword evidence="4" id="KW-0808">Transferase</keyword>
<dbReference type="InterPro" id="IPR052155">
    <property type="entry name" value="Biofilm_reg_signaling"/>
</dbReference>
<feature type="coiled-coil region" evidence="12">
    <location>
        <begin position="436"/>
        <end position="477"/>
    </location>
</feature>
<feature type="transmembrane region" description="Helical" evidence="13">
    <location>
        <begin position="282"/>
        <end position="303"/>
    </location>
</feature>
<keyword evidence="6" id="KW-0547">Nucleotide-binding</keyword>
<dbReference type="InterPro" id="IPR013655">
    <property type="entry name" value="PAS_fold_3"/>
</dbReference>
<dbReference type="InterPro" id="IPR043128">
    <property type="entry name" value="Rev_trsase/Diguanyl_cyclase"/>
</dbReference>
<dbReference type="InterPro" id="IPR001633">
    <property type="entry name" value="EAL_dom"/>
</dbReference>
<dbReference type="AlphaFoldDB" id="A0A0L6JX28"/>
<dbReference type="RefSeq" id="WP_050753946.1">
    <property type="nucleotide sequence ID" value="NZ_JQKC01000010.1"/>
</dbReference>
<feature type="domain" description="GGDEF" evidence="17">
    <location>
        <begin position="637"/>
        <end position="770"/>
    </location>
</feature>
<dbReference type="GO" id="GO:0016301">
    <property type="term" value="F:kinase activity"/>
    <property type="evidence" value="ECO:0007669"/>
    <property type="project" value="UniProtKB-KW"/>
</dbReference>
<dbReference type="Gene3D" id="3.30.70.270">
    <property type="match status" value="1"/>
</dbReference>
<evidence type="ECO:0000313" key="18">
    <source>
        <dbReference type="EMBL" id="KNY30406.1"/>
    </source>
</evidence>
<dbReference type="Pfam" id="PF00990">
    <property type="entry name" value="GGDEF"/>
    <property type="match status" value="1"/>
</dbReference>
<evidence type="ECO:0000256" key="11">
    <source>
        <dbReference type="ARBA" id="ARBA00023136"/>
    </source>
</evidence>
<dbReference type="OrthoDB" id="9762141at2"/>
<protein>
    <submittedName>
        <fullName evidence="18">Diguanylate cyclase/phosphodiesterase with PAS/PAC sensor(S)</fullName>
    </submittedName>
</protein>
<dbReference type="Pfam" id="PF08447">
    <property type="entry name" value="PAS_3"/>
    <property type="match status" value="1"/>
</dbReference>
<keyword evidence="7" id="KW-0418">Kinase</keyword>
<dbReference type="GO" id="GO:0005886">
    <property type="term" value="C:plasma membrane"/>
    <property type="evidence" value="ECO:0007669"/>
    <property type="project" value="UniProtKB-SubCell"/>
</dbReference>
<dbReference type="NCBIfam" id="TIGR00229">
    <property type="entry name" value="sensory_box"/>
    <property type="match status" value="2"/>
</dbReference>
<dbReference type="GO" id="GO:0000160">
    <property type="term" value="P:phosphorelay signal transduction system"/>
    <property type="evidence" value="ECO:0007669"/>
    <property type="project" value="UniProtKB-KW"/>
</dbReference>
<dbReference type="NCBIfam" id="TIGR00254">
    <property type="entry name" value="GGDEF"/>
    <property type="match status" value="1"/>
</dbReference>
<dbReference type="CDD" id="cd01949">
    <property type="entry name" value="GGDEF"/>
    <property type="match status" value="1"/>
</dbReference>
<comment type="subcellular location">
    <subcellularLocation>
        <location evidence="1">Cell membrane</location>
        <topology evidence="1">Multi-pass membrane protein</topology>
    </subcellularLocation>
</comment>
<name>A0A0L6JX28_9FIRM</name>
<dbReference type="InterPro" id="IPR013767">
    <property type="entry name" value="PAS_fold"/>
</dbReference>
<feature type="domain" description="PAC" evidence="15">
    <location>
        <begin position="553"/>
        <end position="605"/>
    </location>
</feature>
<sequence length="1035" mass="118114">MKIRFYGRTKPFYTIITAIAILFISGATYYLSYENLKSNVMESLEELSGQGARTVEAELRLQLDLLGSIAAQSIVSDPSVSLENKLQEIKRQAVLKGAIRYGISDLNGNTYTTDGKRFYNGDREYYLKALKGKRSIQGPVISRADERAVVAFAVPQKDDRENIIGVIHAAYNINYITDIIRQIKFGNDGIAFIINKRGTVIACGDPQKVFIIESYFDKTKIRIKNKELIGLEDNMLSGIPGSSEYLLEKVTHYIGYAPINGTDWFIAVTTSRTQATEKVHKVIYIINIVILLFILVSIFTGVYSHYLKKRLIYEEEVSRGLIDIANILSIRLKYDGTIISFNKYAEIATQFSYKEVVNKSFVEMLEKEDRIKFFEIRNSLKTTDSSENVQMSLKRKDGKLLHIIWNANMKDDYKDKSIFFIINMIGMDLTERIESERNIRDNNEKLTQVLRELESSQEELRNKYDELNITKNKLVDSEQRFQLSLEGSNDAIWDWNALDNKVFYSDKFYEITGYSRGDIGDSSDEFRLLFHPEDIKAAEEAKREHFQGLTPNLFYEVRIKTKNTEYIWILVKGKAIKDEAGNLVRMAGSITNINDKKIHEQMIKKLAYYDLLTGLPNKLVLKEHTGKAVEDAIKSGNSGVLVLIDIDNFKLLNDSFGHYYGDLLLVELSNMLISIFDSTCMVSRTGGDEFAVLIPKVSSDSLIKEYIDKIMAAFSKTFNVDGNIFYITASMGIALFPDESKDFDTLLKNADTAMNYAKKMGKPNYKIYTKTLNDEIMEKVRLASSLRKALENNEFQLYYQPQYITRTREICGFEALLRWNSPEYGFVMPGRFISLAEENGFIIPLGDWVLKQACLFKMRLKNEVINCLNISVNISIVQLMQEDFVEKVLCIVNETGLDPEFLEIELTESVLIQSIDENLIKLKRLRENGVKISLDDFGKGFSSLSYLKNLPVNTLKIDKEFVDDIGLGTDITDSIVHIGQKMGLKVIAEGVETDVQYQHLINTNCDMVQGYYLGRPVPEDDAIKMIVQQLGYIPK</sequence>
<keyword evidence="9 13" id="KW-1133">Transmembrane helix</keyword>
<dbReference type="GO" id="GO:0005524">
    <property type="term" value="F:ATP binding"/>
    <property type="evidence" value="ECO:0007669"/>
    <property type="project" value="UniProtKB-KW"/>
</dbReference>
<dbReference type="SUPFAM" id="SSF55073">
    <property type="entry name" value="Nucleotide cyclase"/>
    <property type="match status" value="1"/>
</dbReference>
<evidence type="ECO:0000256" key="8">
    <source>
        <dbReference type="ARBA" id="ARBA00022840"/>
    </source>
</evidence>
<evidence type="ECO:0000259" key="14">
    <source>
        <dbReference type="PROSITE" id="PS50112"/>
    </source>
</evidence>
<evidence type="ECO:0000256" key="13">
    <source>
        <dbReference type="SAM" id="Phobius"/>
    </source>
</evidence>
<dbReference type="InterPro" id="IPR033479">
    <property type="entry name" value="dCache_1"/>
</dbReference>
<dbReference type="SMART" id="SM00091">
    <property type="entry name" value="PAS"/>
    <property type="match status" value="2"/>
</dbReference>
<keyword evidence="12" id="KW-0175">Coiled coil</keyword>
<reference evidence="19" key="1">
    <citation type="submission" date="2015-07" db="EMBL/GenBank/DDBJ databases">
        <title>Near-Complete Genome Sequence of the Cellulolytic Bacterium Bacteroides (Pseudobacteroides) cellulosolvens ATCC 35603.</title>
        <authorList>
            <person name="Dassa B."/>
            <person name="Utturkar S.M."/>
            <person name="Klingeman D.M."/>
            <person name="Hurt R.A."/>
            <person name="Keller M."/>
            <person name="Xu J."/>
            <person name="Reddy Y.H.K."/>
            <person name="Borovok I."/>
            <person name="Grinberg I.R."/>
            <person name="Lamed R."/>
            <person name="Zhivin O."/>
            <person name="Bayer E.A."/>
            <person name="Brown S.D."/>
        </authorList>
    </citation>
    <scope>NUCLEOTIDE SEQUENCE [LARGE SCALE GENOMIC DNA]</scope>
    <source>
        <strain evidence="19">DSM 2933</strain>
    </source>
</reference>
<dbReference type="InterPro" id="IPR000160">
    <property type="entry name" value="GGDEF_dom"/>
</dbReference>
<dbReference type="SMART" id="SM00267">
    <property type="entry name" value="GGDEF"/>
    <property type="match status" value="1"/>
</dbReference>
<dbReference type="InterPro" id="IPR029151">
    <property type="entry name" value="Sensor-like_sf"/>
</dbReference>
<dbReference type="InterPro" id="IPR035965">
    <property type="entry name" value="PAS-like_dom_sf"/>
</dbReference>
<evidence type="ECO:0000313" key="19">
    <source>
        <dbReference type="Proteomes" id="UP000036923"/>
    </source>
</evidence>
<evidence type="ECO:0000256" key="1">
    <source>
        <dbReference type="ARBA" id="ARBA00004651"/>
    </source>
</evidence>
<dbReference type="Pfam" id="PF00563">
    <property type="entry name" value="EAL"/>
    <property type="match status" value="1"/>
</dbReference>
<dbReference type="Proteomes" id="UP000036923">
    <property type="component" value="Unassembled WGS sequence"/>
</dbReference>
<dbReference type="PANTHER" id="PTHR44757:SF2">
    <property type="entry name" value="BIOFILM ARCHITECTURE MAINTENANCE PROTEIN MBAA"/>
    <property type="match status" value="1"/>
</dbReference>
<dbReference type="SMART" id="SM00052">
    <property type="entry name" value="EAL"/>
    <property type="match status" value="1"/>
</dbReference>